<evidence type="ECO:0000313" key="2">
    <source>
        <dbReference type="EnsemblPlants" id="LPERR01G23440.1"/>
    </source>
</evidence>
<dbReference type="HOGENOM" id="CLU_2834788_0_0_1"/>
<proteinExistence type="predicted"/>
<evidence type="ECO:0000313" key="3">
    <source>
        <dbReference type="Proteomes" id="UP000032180"/>
    </source>
</evidence>
<organism evidence="2 3">
    <name type="scientific">Leersia perrieri</name>
    <dbReference type="NCBI Taxonomy" id="77586"/>
    <lineage>
        <taxon>Eukaryota</taxon>
        <taxon>Viridiplantae</taxon>
        <taxon>Streptophyta</taxon>
        <taxon>Embryophyta</taxon>
        <taxon>Tracheophyta</taxon>
        <taxon>Spermatophyta</taxon>
        <taxon>Magnoliopsida</taxon>
        <taxon>Liliopsida</taxon>
        <taxon>Poales</taxon>
        <taxon>Poaceae</taxon>
        <taxon>BOP clade</taxon>
        <taxon>Oryzoideae</taxon>
        <taxon>Oryzeae</taxon>
        <taxon>Oryzinae</taxon>
        <taxon>Leersia</taxon>
    </lineage>
</organism>
<feature type="compositionally biased region" description="Basic and acidic residues" evidence="1">
    <location>
        <begin position="1"/>
        <end position="12"/>
    </location>
</feature>
<feature type="region of interest" description="Disordered" evidence="1">
    <location>
        <begin position="1"/>
        <end position="24"/>
    </location>
</feature>
<reference evidence="2" key="3">
    <citation type="submission" date="2015-04" db="UniProtKB">
        <authorList>
            <consortium name="EnsemblPlants"/>
        </authorList>
    </citation>
    <scope>IDENTIFICATION</scope>
</reference>
<evidence type="ECO:0000256" key="1">
    <source>
        <dbReference type="SAM" id="MobiDB-lite"/>
    </source>
</evidence>
<reference evidence="2 3" key="1">
    <citation type="submission" date="2012-08" db="EMBL/GenBank/DDBJ databases">
        <title>Oryza genome evolution.</title>
        <authorList>
            <person name="Wing R.A."/>
        </authorList>
    </citation>
    <scope>NUCLEOTIDE SEQUENCE</scope>
</reference>
<dbReference type="EnsemblPlants" id="LPERR01G23440.1">
    <property type="protein sequence ID" value="LPERR01G23440.1"/>
    <property type="gene ID" value="LPERR01G23440"/>
</dbReference>
<dbReference type="Gramene" id="LPERR01G23440.1">
    <property type="protein sequence ID" value="LPERR01G23440.1"/>
    <property type="gene ID" value="LPERR01G23440"/>
</dbReference>
<accession>A0A0D9V4F5</accession>
<reference evidence="3" key="2">
    <citation type="submission" date="2013-12" db="EMBL/GenBank/DDBJ databases">
        <authorList>
            <person name="Yu Y."/>
            <person name="Lee S."/>
            <person name="de Baynast K."/>
            <person name="Wissotski M."/>
            <person name="Liu L."/>
            <person name="Talag J."/>
            <person name="Goicoechea J."/>
            <person name="Angelova A."/>
            <person name="Jetty R."/>
            <person name="Kudrna D."/>
            <person name="Golser W."/>
            <person name="Rivera L."/>
            <person name="Zhang J."/>
            <person name="Wing R."/>
        </authorList>
    </citation>
    <scope>NUCLEOTIDE SEQUENCE</scope>
</reference>
<keyword evidence="3" id="KW-1185">Reference proteome</keyword>
<sequence>MHSHEKALKVSDRQTWGGNHEQIERGGDLAKQYSVAHHERIQQLGNACAQSQSSILPNQALAGRFE</sequence>
<protein>
    <submittedName>
        <fullName evidence="2">Uncharacterized protein</fullName>
    </submittedName>
</protein>
<dbReference type="AlphaFoldDB" id="A0A0D9V4F5"/>
<name>A0A0D9V4F5_9ORYZ</name>
<dbReference type="Proteomes" id="UP000032180">
    <property type="component" value="Chromosome 1"/>
</dbReference>